<organism evidence="2 3">
    <name type="scientific">Atta colombica</name>
    <dbReference type="NCBI Taxonomy" id="520822"/>
    <lineage>
        <taxon>Eukaryota</taxon>
        <taxon>Metazoa</taxon>
        <taxon>Ecdysozoa</taxon>
        <taxon>Arthropoda</taxon>
        <taxon>Hexapoda</taxon>
        <taxon>Insecta</taxon>
        <taxon>Pterygota</taxon>
        <taxon>Neoptera</taxon>
        <taxon>Endopterygota</taxon>
        <taxon>Hymenoptera</taxon>
        <taxon>Apocrita</taxon>
        <taxon>Aculeata</taxon>
        <taxon>Formicoidea</taxon>
        <taxon>Formicidae</taxon>
        <taxon>Myrmicinae</taxon>
        <taxon>Atta</taxon>
    </lineage>
</organism>
<dbReference type="EMBL" id="KQ976716">
    <property type="protein sequence ID" value="KYM76832.1"/>
    <property type="molecule type" value="Genomic_DNA"/>
</dbReference>
<evidence type="ECO:0000313" key="2">
    <source>
        <dbReference type="EMBL" id="KYM76832.1"/>
    </source>
</evidence>
<dbReference type="AlphaFoldDB" id="A0A195AXR2"/>
<dbReference type="Proteomes" id="UP000078540">
    <property type="component" value="Unassembled WGS sequence"/>
</dbReference>
<proteinExistence type="predicted"/>
<gene>
    <name evidence="2" type="ORF">ALC53_12721</name>
</gene>
<protein>
    <submittedName>
        <fullName evidence="2">Uncharacterized protein</fullName>
    </submittedName>
</protein>
<sequence length="174" mass="21161">EKKRRNDWEDLYGQERVRYYNRNEIYKARYERYKKIEINSTRFRHLRKENLGEWKKGDEMRALFKLRCGNLKEGNKSWVDEHIGKIVYFVVEEKIIYSYVEHYVEECSEIREKFTKLGKENERILSSPSSSMPAEKSHSKKRTAKTPAVVERRVYERFRPRIEAVIQANGRYIE</sequence>
<accession>A0A195AXR2</accession>
<reference evidence="2 3" key="1">
    <citation type="submission" date="2015-09" db="EMBL/GenBank/DDBJ databases">
        <title>Atta colombica WGS genome.</title>
        <authorList>
            <person name="Nygaard S."/>
            <person name="Hu H."/>
            <person name="Boomsma J."/>
            <person name="Zhang G."/>
        </authorList>
    </citation>
    <scope>NUCLEOTIDE SEQUENCE [LARGE SCALE GENOMIC DNA]</scope>
    <source>
        <strain evidence="2">Treedump-2</strain>
        <tissue evidence="2">Whole body</tissue>
    </source>
</reference>
<evidence type="ECO:0000256" key="1">
    <source>
        <dbReference type="SAM" id="MobiDB-lite"/>
    </source>
</evidence>
<keyword evidence="3" id="KW-1185">Reference proteome</keyword>
<feature type="region of interest" description="Disordered" evidence="1">
    <location>
        <begin position="122"/>
        <end position="146"/>
    </location>
</feature>
<evidence type="ECO:0000313" key="3">
    <source>
        <dbReference type="Proteomes" id="UP000078540"/>
    </source>
</evidence>
<feature type="non-terminal residue" evidence="2">
    <location>
        <position position="1"/>
    </location>
</feature>
<name>A0A195AXR2_9HYME</name>